<dbReference type="SUPFAM" id="SSF48208">
    <property type="entry name" value="Six-hairpin glycosidases"/>
    <property type="match status" value="1"/>
</dbReference>
<name>A0A1B1N0W6_9BACL</name>
<reference evidence="2 3" key="1">
    <citation type="submission" date="2016-01" db="EMBL/GenBank/DDBJ databases">
        <title>Complete Genome Sequence of Paenibacillus yonginensis DCY84, a novel Plant Growth-Promoting Bacteria with Elicitation of Induced Systemic Resistance.</title>
        <authorList>
            <person name="Kim Y.J."/>
            <person name="Yang D.C."/>
            <person name="Sukweenadhi J."/>
        </authorList>
    </citation>
    <scope>NUCLEOTIDE SEQUENCE [LARGE SCALE GENOMIC DNA]</scope>
    <source>
        <strain evidence="2 3">DCY84</strain>
    </source>
</reference>
<sequence length="754" mass="83175">MDNKLFFNAHHSPIGAFSSFTLGFPGRSGGLDLEQGRPPEQNIYIGLQDLNASHPTVAGQKAVPEATYQALPFFETIADDSARYTGESAATNGENGSSSASSSAAASLTEQAPAPLIRPFPMEEIERTFGAAADQWRAGDLTVTLYSPFASVPDPETASEEELKFVLVPAVWAEITVDNTKGTTPRRAFFGFQGTDPYTAIRRLEDTTDGEICGVGQGRHLAIAALRHPQIRSAGHFTMENILQPVSEDNLLFGLGPVGALLMDTPAGEQATYRLAVCFYRGGVVTTGLDASYMYSRYFGNIEEVAAYALQQFDRKLELSRENDRMISESALTDHQQFMLAHAIRSYYGCTEFLDQEGKPLWVVNEGEYRMINTFDLTVDQLFFEIRMNPWTVRNELDWFAGRYRYEDTVRFPGDPTPYPGGVSFTHDMGVANTFSRPGYSSYEQHALTGCFSHMTQEQLVNWVLTAAVYYRQTGDERWMNGKLDLLESCLSSMVNRDHPEDDKRNGLMGLDSSRTQGGAEITTYDSLDVSLGQARNNIYLGGKSWAAYVALESIFEQSGRTDAARLAGLQAERSASTIAAHITVEGYIPAVIQEDNDSRIIPAIEGLIFPLYTGDQQALDPEGRFGGYIQALKRHFYTVLKPGVCLFPDGGWKLSSSSDNSWLSKIYLCQFIARTVFGLQQDEALDRADAAHAAWLTSPVNAIWSWSDQMVAGVIHGSRYYPRGVTAILWLDEQLAANRAGRAGRTGSETPVS</sequence>
<dbReference type="InterPro" id="IPR012341">
    <property type="entry name" value="6hp_glycosidase-like_sf"/>
</dbReference>
<accession>A0A1B1N0W6</accession>
<dbReference type="InterPro" id="IPR000852">
    <property type="entry name" value="Glyco_hydro_52"/>
</dbReference>
<feature type="compositionally biased region" description="Low complexity" evidence="1">
    <location>
        <begin position="97"/>
        <end position="107"/>
    </location>
</feature>
<organism evidence="2 3">
    <name type="scientific">Paenibacillus yonginensis</name>
    <dbReference type="NCBI Taxonomy" id="1462996"/>
    <lineage>
        <taxon>Bacteria</taxon>
        <taxon>Bacillati</taxon>
        <taxon>Bacillota</taxon>
        <taxon>Bacilli</taxon>
        <taxon>Bacillales</taxon>
        <taxon>Paenibacillaceae</taxon>
        <taxon>Paenibacillus</taxon>
    </lineage>
</organism>
<dbReference type="GO" id="GO:0005975">
    <property type="term" value="P:carbohydrate metabolic process"/>
    <property type="evidence" value="ECO:0007669"/>
    <property type="project" value="InterPro"/>
</dbReference>
<dbReference type="STRING" id="1462996.AWM70_11070"/>
<dbReference type="EMBL" id="CP014167">
    <property type="protein sequence ID" value="ANS75077.1"/>
    <property type="molecule type" value="Genomic_DNA"/>
</dbReference>
<protein>
    <submittedName>
        <fullName evidence="2">Beta-xylosidase</fullName>
    </submittedName>
</protein>
<evidence type="ECO:0000256" key="1">
    <source>
        <dbReference type="SAM" id="MobiDB-lite"/>
    </source>
</evidence>
<keyword evidence="3" id="KW-1185">Reference proteome</keyword>
<evidence type="ECO:0000313" key="2">
    <source>
        <dbReference type="EMBL" id="ANS75077.1"/>
    </source>
</evidence>
<dbReference type="OrthoDB" id="6376039at2"/>
<dbReference type="Proteomes" id="UP000092573">
    <property type="component" value="Chromosome"/>
</dbReference>
<feature type="region of interest" description="Disordered" evidence="1">
    <location>
        <begin position="86"/>
        <end position="108"/>
    </location>
</feature>
<dbReference type="AlphaFoldDB" id="A0A1B1N0W6"/>
<dbReference type="Gene3D" id="1.50.10.10">
    <property type="match status" value="1"/>
</dbReference>
<dbReference type="PRINTS" id="PR00845">
    <property type="entry name" value="GLHYDRLASE52"/>
</dbReference>
<proteinExistence type="predicted"/>
<dbReference type="KEGG" id="pyg:AWM70_11070"/>
<evidence type="ECO:0000313" key="3">
    <source>
        <dbReference type="Proteomes" id="UP000092573"/>
    </source>
</evidence>
<dbReference type="Pfam" id="PF03512">
    <property type="entry name" value="Glyco_hydro_52"/>
    <property type="match status" value="1"/>
</dbReference>
<dbReference type="GO" id="GO:0009044">
    <property type="term" value="F:xylan 1,4-beta-xylosidase activity"/>
    <property type="evidence" value="ECO:0007669"/>
    <property type="project" value="InterPro"/>
</dbReference>
<dbReference type="RefSeq" id="WP_068696372.1">
    <property type="nucleotide sequence ID" value="NZ_CP014167.1"/>
</dbReference>
<gene>
    <name evidence="2" type="ORF">AWM70_11070</name>
</gene>
<dbReference type="InterPro" id="IPR008928">
    <property type="entry name" value="6-hairpin_glycosidase_sf"/>
</dbReference>